<dbReference type="Gene3D" id="3.30.70.270">
    <property type="match status" value="1"/>
</dbReference>
<comment type="caution">
    <text evidence="6">The sequence shown here is derived from an EMBL/GenBank/DDBJ whole genome shotgun (WGS) entry which is preliminary data.</text>
</comment>
<evidence type="ECO:0000256" key="2">
    <source>
        <dbReference type="ARBA" id="ARBA00012528"/>
    </source>
</evidence>
<feature type="transmembrane region" description="Helical" evidence="4">
    <location>
        <begin position="21"/>
        <end position="38"/>
    </location>
</feature>
<dbReference type="FunFam" id="3.30.70.270:FF:000001">
    <property type="entry name" value="Diguanylate cyclase domain protein"/>
    <property type="match status" value="1"/>
</dbReference>
<dbReference type="PANTHER" id="PTHR45138:SF9">
    <property type="entry name" value="DIGUANYLATE CYCLASE DGCM-RELATED"/>
    <property type="match status" value="1"/>
</dbReference>
<feature type="domain" description="GGDEF" evidence="5">
    <location>
        <begin position="235"/>
        <end position="375"/>
    </location>
</feature>
<dbReference type="PANTHER" id="PTHR45138">
    <property type="entry name" value="REGULATORY COMPONENTS OF SENSORY TRANSDUCTION SYSTEM"/>
    <property type="match status" value="1"/>
</dbReference>
<keyword evidence="4" id="KW-1133">Transmembrane helix</keyword>
<evidence type="ECO:0000256" key="3">
    <source>
        <dbReference type="ARBA" id="ARBA00034247"/>
    </source>
</evidence>
<protein>
    <recommendedName>
        <fullName evidence="2">diguanylate cyclase</fullName>
        <ecNumber evidence="2">2.7.7.65</ecNumber>
    </recommendedName>
</protein>
<dbReference type="SUPFAM" id="SSF55073">
    <property type="entry name" value="Nucleotide cyclase"/>
    <property type="match status" value="1"/>
</dbReference>
<dbReference type="Pfam" id="PF00990">
    <property type="entry name" value="GGDEF"/>
    <property type="match status" value="1"/>
</dbReference>
<proteinExistence type="predicted"/>
<dbReference type="Proteomes" id="UP000267049">
    <property type="component" value="Unassembled WGS sequence"/>
</dbReference>
<dbReference type="GO" id="GO:0043709">
    <property type="term" value="P:cell adhesion involved in single-species biofilm formation"/>
    <property type="evidence" value="ECO:0007669"/>
    <property type="project" value="TreeGrafter"/>
</dbReference>
<accession>A0A3M8SV53</accession>
<dbReference type="AlphaFoldDB" id="A0A3M8SV53"/>
<dbReference type="InterPro" id="IPR050469">
    <property type="entry name" value="Diguanylate_Cyclase"/>
</dbReference>
<sequence>MVRSLIPKDDRQLATRLKRQVMGLVSYLMFMAPLVYSVENGWVGFGYVGLAWFLGVAVTINVLFFVAIRGGFSRRFADPSMVVLQVGLAALLALVMAYYAKEATVITTALFFTAFFFGIFSFTRVQYLALTAAVVLGYALMLVIKYDPSQRGSDAFRLELLYFVVLVMVLLWLSILGSYVVQLRASLARRSADLATALARLKELASRDELTGLYNRRHLMDTLEQQQDRAVRYDEPFALCILDIDHFKRVNDSYGHGVGDEALRAVGECVRSHLRRMDVIGRGKSQSTCGRYGGEEFLLVLPHADGADAWVSIERLRTAMHDSPALTSAGPLSITFSAGVAQYRHGESIADMLRRADAAMYRAKSEGRDRVELAE</sequence>
<comment type="cofactor">
    <cofactor evidence="1">
        <name>Mg(2+)</name>
        <dbReference type="ChEBI" id="CHEBI:18420"/>
    </cofactor>
</comment>
<evidence type="ECO:0000256" key="4">
    <source>
        <dbReference type="SAM" id="Phobius"/>
    </source>
</evidence>
<evidence type="ECO:0000259" key="5">
    <source>
        <dbReference type="PROSITE" id="PS50887"/>
    </source>
</evidence>
<comment type="catalytic activity">
    <reaction evidence="3">
        <text>2 GTP = 3',3'-c-di-GMP + 2 diphosphate</text>
        <dbReference type="Rhea" id="RHEA:24898"/>
        <dbReference type="ChEBI" id="CHEBI:33019"/>
        <dbReference type="ChEBI" id="CHEBI:37565"/>
        <dbReference type="ChEBI" id="CHEBI:58805"/>
        <dbReference type="EC" id="2.7.7.65"/>
    </reaction>
</comment>
<feature type="transmembrane region" description="Helical" evidence="4">
    <location>
        <begin position="160"/>
        <end position="181"/>
    </location>
</feature>
<feature type="transmembrane region" description="Helical" evidence="4">
    <location>
        <begin position="44"/>
        <end position="68"/>
    </location>
</feature>
<name>A0A3M8SV53_9GAMM</name>
<dbReference type="GO" id="GO:0052621">
    <property type="term" value="F:diguanylate cyclase activity"/>
    <property type="evidence" value="ECO:0007669"/>
    <property type="project" value="UniProtKB-EC"/>
</dbReference>
<organism evidence="6 7">
    <name type="scientific">Montanilutibacter psychrotolerans</name>
    <dbReference type="NCBI Taxonomy" id="1327343"/>
    <lineage>
        <taxon>Bacteria</taxon>
        <taxon>Pseudomonadati</taxon>
        <taxon>Pseudomonadota</taxon>
        <taxon>Gammaproteobacteria</taxon>
        <taxon>Lysobacterales</taxon>
        <taxon>Lysobacteraceae</taxon>
        <taxon>Montanilutibacter</taxon>
    </lineage>
</organism>
<dbReference type="CDD" id="cd01949">
    <property type="entry name" value="GGDEF"/>
    <property type="match status" value="1"/>
</dbReference>
<evidence type="ECO:0000256" key="1">
    <source>
        <dbReference type="ARBA" id="ARBA00001946"/>
    </source>
</evidence>
<feature type="transmembrane region" description="Helical" evidence="4">
    <location>
        <begin position="105"/>
        <end position="122"/>
    </location>
</feature>
<dbReference type="PROSITE" id="PS50887">
    <property type="entry name" value="GGDEF"/>
    <property type="match status" value="1"/>
</dbReference>
<dbReference type="GO" id="GO:1902201">
    <property type="term" value="P:negative regulation of bacterial-type flagellum-dependent cell motility"/>
    <property type="evidence" value="ECO:0007669"/>
    <property type="project" value="TreeGrafter"/>
</dbReference>
<gene>
    <name evidence="6" type="ORF">EER27_05475</name>
</gene>
<feature type="transmembrane region" description="Helical" evidence="4">
    <location>
        <begin position="80"/>
        <end position="99"/>
    </location>
</feature>
<dbReference type="GO" id="GO:0005886">
    <property type="term" value="C:plasma membrane"/>
    <property type="evidence" value="ECO:0007669"/>
    <property type="project" value="TreeGrafter"/>
</dbReference>
<dbReference type="InterPro" id="IPR043128">
    <property type="entry name" value="Rev_trsase/Diguanyl_cyclase"/>
</dbReference>
<feature type="transmembrane region" description="Helical" evidence="4">
    <location>
        <begin position="127"/>
        <end position="144"/>
    </location>
</feature>
<dbReference type="OrthoDB" id="9803824at2"/>
<evidence type="ECO:0000313" key="6">
    <source>
        <dbReference type="EMBL" id="RNF85221.1"/>
    </source>
</evidence>
<dbReference type="NCBIfam" id="TIGR00254">
    <property type="entry name" value="GGDEF"/>
    <property type="match status" value="1"/>
</dbReference>
<reference evidence="6 7" key="1">
    <citation type="submission" date="2018-11" db="EMBL/GenBank/DDBJ databases">
        <title>Lysobacter cryohumiis sp. nov., isolated from soil in the Tianshan Mountains, Xinjiang, China.</title>
        <authorList>
            <person name="Luo Y."/>
            <person name="Sheng H."/>
        </authorList>
    </citation>
    <scope>NUCLEOTIDE SEQUENCE [LARGE SCALE GENOMIC DNA]</scope>
    <source>
        <strain evidence="6 7">ZS60</strain>
    </source>
</reference>
<dbReference type="InterPro" id="IPR000160">
    <property type="entry name" value="GGDEF_dom"/>
</dbReference>
<dbReference type="SMART" id="SM00267">
    <property type="entry name" value="GGDEF"/>
    <property type="match status" value="1"/>
</dbReference>
<evidence type="ECO:0000313" key="7">
    <source>
        <dbReference type="Proteomes" id="UP000267049"/>
    </source>
</evidence>
<dbReference type="InterPro" id="IPR029787">
    <property type="entry name" value="Nucleotide_cyclase"/>
</dbReference>
<dbReference type="EMBL" id="RIBS01000002">
    <property type="protein sequence ID" value="RNF85221.1"/>
    <property type="molecule type" value="Genomic_DNA"/>
</dbReference>
<keyword evidence="7" id="KW-1185">Reference proteome</keyword>
<keyword evidence="4" id="KW-0472">Membrane</keyword>
<dbReference type="EC" id="2.7.7.65" evidence="2"/>
<keyword evidence="4" id="KW-0812">Transmembrane</keyword>